<organism evidence="19 20">
    <name type="scientific">Vitis vinifera</name>
    <name type="common">Grape</name>
    <dbReference type="NCBI Taxonomy" id="29760"/>
    <lineage>
        <taxon>Eukaryota</taxon>
        <taxon>Viridiplantae</taxon>
        <taxon>Streptophyta</taxon>
        <taxon>Embryophyta</taxon>
        <taxon>Tracheophyta</taxon>
        <taxon>Spermatophyta</taxon>
        <taxon>Magnoliopsida</taxon>
        <taxon>eudicotyledons</taxon>
        <taxon>Gunneridae</taxon>
        <taxon>Pentapetalae</taxon>
        <taxon>rosids</taxon>
        <taxon>Vitales</taxon>
        <taxon>Vitaceae</taxon>
        <taxon>Viteae</taxon>
        <taxon>Vitis</taxon>
    </lineage>
</organism>
<dbReference type="GO" id="GO:0004519">
    <property type="term" value="F:endonuclease activity"/>
    <property type="evidence" value="ECO:0007669"/>
    <property type="project" value="UniProtKB-KW"/>
</dbReference>
<dbReference type="PROSITE" id="PS50994">
    <property type="entry name" value="INTEGRASE"/>
    <property type="match status" value="1"/>
</dbReference>
<dbReference type="InterPro" id="IPR005162">
    <property type="entry name" value="Retrotrans_gag_dom"/>
</dbReference>
<keyword evidence="13" id="KW-0238">DNA-binding</keyword>
<evidence type="ECO:0000256" key="2">
    <source>
        <dbReference type="ARBA" id="ARBA00022679"/>
    </source>
</evidence>
<evidence type="ECO:0000256" key="3">
    <source>
        <dbReference type="ARBA" id="ARBA00022695"/>
    </source>
</evidence>
<keyword evidence="10" id="KW-0229">DNA integration</keyword>
<feature type="domain" description="Integrase catalytic" evidence="18">
    <location>
        <begin position="1065"/>
        <end position="1229"/>
    </location>
</feature>
<dbReference type="Gene3D" id="2.40.70.10">
    <property type="entry name" value="Acid Proteases"/>
    <property type="match status" value="1"/>
</dbReference>
<feature type="region of interest" description="Disordered" evidence="16">
    <location>
        <begin position="47"/>
        <end position="74"/>
    </location>
</feature>
<evidence type="ECO:0000256" key="6">
    <source>
        <dbReference type="ARBA" id="ARBA00022750"/>
    </source>
</evidence>
<protein>
    <submittedName>
        <fullName evidence="19">Transposon Ty3-I Gag-Pol polyprotein</fullName>
    </submittedName>
</protein>
<evidence type="ECO:0000256" key="4">
    <source>
        <dbReference type="ARBA" id="ARBA00022722"/>
    </source>
</evidence>
<dbReference type="PANTHER" id="PTHR37984:SF5">
    <property type="entry name" value="PROTEIN NYNRIN-LIKE"/>
    <property type="match status" value="1"/>
</dbReference>
<feature type="compositionally biased region" description="Polar residues" evidence="16">
    <location>
        <begin position="50"/>
        <end position="62"/>
    </location>
</feature>
<evidence type="ECO:0000256" key="1">
    <source>
        <dbReference type="ARBA" id="ARBA00022670"/>
    </source>
</evidence>
<keyword evidence="3" id="KW-0548">Nucleotidyltransferase</keyword>
<dbReference type="GO" id="GO:0003887">
    <property type="term" value="F:DNA-directed DNA polymerase activity"/>
    <property type="evidence" value="ECO:0007669"/>
    <property type="project" value="UniProtKB-KW"/>
</dbReference>
<keyword evidence="2" id="KW-0808">Transferase</keyword>
<dbReference type="EMBL" id="QGNW01000698">
    <property type="protein sequence ID" value="RVW64888.1"/>
    <property type="molecule type" value="Genomic_DNA"/>
</dbReference>
<feature type="domain" description="Reverse transcriptase" evidence="17">
    <location>
        <begin position="550"/>
        <end position="729"/>
    </location>
</feature>
<dbReference type="SUPFAM" id="SSF50630">
    <property type="entry name" value="Acid proteases"/>
    <property type="match status" value="1"/>
</dbReference>
<dbReference type="GO" id="GO:0004190">
    <property type="term" value="F:aspartic-type endopeptidase activity"/>
    <property type="evidence" value="ECO:0007669"/>
    <property type="project" value="UniProtKB-KW"/>
</dbReference>
<dbReference type="InterPro" id="IPR050951">
    <property type="entry name" value="Retrovirus_Pol_polyprotein"/>
</dbReference>
<evidence type="ECO:0000256" key="9">
    <source>
        <dbReference type="ARBA" id="ARBA00022842"/>
    </source>
</evidence>
<dbReference type="CDD" id="cd09274">
    <property type="entry name" value="RNase_HI_RT_Ty3"/>
    <property type="match status" value="1"/>
</dbReference>
<dbReference type="SUPFAM" id="SSF53098">
    <property type="entry name" value="Ribonuclease H-like"/>
    <property type="match status" value="1"/>
</dbReference>
<dbReference type="Pfam" id="PF17919">
    <property type="entry name" value="RT_RNaseH_2"/>
    <property type="match status" value="1"/>
</dbReference>
<dbReference type="InterPro" id="IPR036397">
    <property type="entry name" value="RNaseH_sf"/>
</dbReference>
<sequence>MTTNKERIELLEEKLGGVQEGMQRMEVGITDKVQRLEETIAKLSEAFLSSRESPSHNNYQQEGSHRTNRDTDENIRPFSSKIAKLEFPRFSRDDPTEWLNRVDQFFEFQEIAADQKEAFEDEVRARFGPPDSEDFDEALSRVRQMGTLRDYQREFERLGNRVRGWTQKALVGTFMGGLKPEVADGIRMFKPQSVKEAISLAKMRDDQLARQRRFARPSALRASVPISNPNPPKGSTQVAIKRLSWDEMQKRRAQGLCFNCNERFTPGHKCQAPQLMLLEGCIQEDETPEEMGGVNTTREISEIKEDDNGKEPEITLHALTGWIVPRTMRIKAIIGGHEVVALIDSGSTHNFISDRVVETLRLPVKPTTPFTVRVANGERLSCKGKYEKLIVNLQGNEFHLDFFSVPLNGLDMVLGIQWLETLGSVVCDWKERSMDFIWEQQPKKLQGIEIPPIQDTTLQGFTKDFRQRQVVFALYVQLEGQQNNEELSSDMQAVLEEYSDVFAAPTNLPPACEIDHKISLKDGIEAINVRPYRYAYFQKTEIENQVQDMLNAGLIRPSTSPFSSPVLLVKKKDGTWRFCTDYRALNAATVKDRFPIPTVDDMLDELHGAAFFTKLDLKAGYHQIRVSTPDIPKTAFRIHNGHYEYLVMPFGLCNAPSTFQAIMNSIFRSYLRKFILVFFYDILIYSPTWEQHLEHVQLTLVVLRQHQFYVKMSKCAFSKQELEYLGHIITHRGVKVDEKKIEAMVAWPRPSNIIELHGFLGLTGYYRKFVQGYGLIARPLTNLLKKGKFQWNDEAEAAFLALKQAMTSTPTLAMPNFTEPFTIETDASGNGIGAVLTQQNRPIAYMSRALGITKQTWSIYAKKMLAIVEAIRLWRPYLLGRKFYIKTDQRSLKFFLDQRVATPEQQKWVAKLLGYDYEIIFRSGRENSTADALSRRQESPLLAALHFSEVDIWKQIREASKSDSYVQLLGKKAGDPPHGNLTWRDGLLLYKGKVVVPADHSLRAKLLYEVHDSKVGGHSGILRTYRRLQQQFYWPKMHKSVQEYVQKCEVCQCIKPETKAPAGLLQPLPIPAQVWEDITLDFIEGLPTSHGKDTILVVVDRLSKFAHFIPLTHPFTAKVVAENFIEGVVKLHGMPRSIISDRDPIFISKFWQEFFKLSGSKLMLNSAYHPQIDGQTEVVNRCVEQYLRCFVHQWPRKWSTYLAWAEYWYNTTYHASTKMTSYQALYARLPPLIPTYPEGLSPVHEVDQTLLHRDELFHQLKTNLEISMNRMKQQADSKRRDIQFAVGDQVLLKLRPYRQQTVFKRAHQKLSSCYYGPHPILEKIGAVAYRLQLPPTARIHPVFHVSLLKPYNGTPAVTPLDLPPLADNGIITLEPQQILDT</sequence>
<dbReference type="GO" id="GO:0006310">
    <property type="term" value="P:DNA recombination"/>
    <property type="evidence" value="ECO:0007669"/>
    <property type="project" value="UniProtKB-KW"/>
</dbReference>
<dbReference type="Pfam" id="PF17921">
    <property type="entry name" value="Integrase_H2C2"/>
    <property type="match status" value="1"/>
</dbReference>
<keyword evidence="15" id="KW-0511">Multifunctional enzyme</keyword>
<dbReference type="GO" id="GO:0015074">
    <property type="term" value="P:DNA integration"/>
    <property type="evidence" value="ECO:0007669"/>
    <property type="project" value="UniProtKB-KW"/>
</dbReference>
<evidence type="ECO:0000256" key="16">
    <source>
        <dbReference type="SAM" id="MobiDB-lite"/>
    </source>
</evidence>
<dbReference type="GO" id="GO:0046872">
    <property type="term" value="F:metal ion binding"/>
    <property type="evidence" value="ECO:0007669"/>
    <property type="project" value="UniProtKB-KW"/>
</dbReference>
<keyword evidence="1" id="KW-0645">Protease</keyword>
<dbReference type="Pfam" id="PF24626">
    <property type="entry name" value="SH3_Tf2-1"/>
    <property type="match status" value="1"/>
</dbReference>
<evidence type="ECO:0000256" key="14">
    <source>
        <dbReference type="ARBA" id="ARBA00023172"/>
    </source>
</evidence>
<dbReference type="InterPro" id="IPR056924">
    <property type="entry name" value="SH3_Tf2-1"/>
</dbReference>
<evidence type="ECO:0000256" key="7">
    <source>
        <dbReference type="ARBA" id="ARBA00022759"/>
    </source>
</evidence>
<dbReference type="InterPro" id="IPR041588">
    <property type="entry name" value="Integrase_H2C2"/>
</dbReference>
<evidence type="ECO:0000256" key="5">
    <source>
        <dbReference type="ARBA" id="ARBA00022723"/>
    </source>
</evidence>
<dbReference type="Gene3D" id="1.10.340.70">
    <property type="match status" value="1"/>
</dbReference>
<dbReference type="FunFam" id="3.10.10.10:FF:000007">
    <property type="entry name" value="Retrovirus-related Pol polyprotein from transposon 17.6-like Protein"/>
    <property type="match status" value="1"/>
</dbReference>
<keyword evidence="8" id="KW-0378">Hydrolase</keyword>
<keyword evidence="11" id="KW-0695">RNA-directed DNA polymerase</keyword>
<dbReference type="Proteomes" id="UP000288805">
    <property type="component" value="Unassembled WGS sequence"/>
</dbReference>
<dbReference type="InterPro" id="IPR001584">
    <property type="entry name" value="Integrase_cat-core"/>
</dbReference>
<evidence type="ECO:0000256" key="10">
    <source>
        <dbReference type="ARBA" id="ARBA00022908"/>
    </source>
</evidence>
<evidence type="ECO:0000256" key="12">
    <source>
        <dbReference type="ARBA" id="ARBA00022932"/>
    </source>
</evidence>
<comment type="caution">
    <text evidence="19">The sequence shown here is derived from an EMBL/GenBank/DDBJ whole genome shotgun (WGS) entry which is preliminary data.</text>
</comment>
<reference evidence="19 20" key="1">
    <citation type="journal article" date="2018" name="PLoS Genet.">
        <title>Population sequencing reveals clonal diversity and ancestral inbreeding in the grapevine cultivar Chardonnay.</title>
        <authorList>
            <person name="Roach M.J."/>
            <person name="Johnson D.L."/>
            <person name="Bohlmann J."/>
            <person name="van Vuuren H.J."/>
            <person name="Jones S.J."/>
            <person name="Pretorius I.S."/>
            <person name="Schmidt S.A."/>
            <person name="Borneman A.R."/>
        </authorList>
    </citation>
    <scope>NUCLEOTIDE SEQUENCE [LARGE SCALE GENOMIC DNA]</scope>
    <source>
        <strain evidence="20">cv. Chardonnay</strain>
        <tissue evidence="19">Leaf</tissue>
    </source>
</reference>
<keyword evidence="5" id="KW-0479">Metal-binding</keyword>
<name>A0A438FY94_VITVI</name>
<dbReference type="Gene3D" id="3.30.420.10">
    <property type="entry name" value="Ribonuclease H-like superfamily/Ribonuclease H"/>
    <property type="match status" value="1"/>
</dbReference>
<dbReference type="CDD" id="cd00303">
    <property type="entry name" value="retropepsin_like"/>
    <property type="match status" value="1"/>
</dbReference>
<evidence type="ECO:0000313" key="19">
    <source>
        <dbReference type="EMBL" id="RVW64888.1"/>
    </source>
</evidence>
<keyword evidence="7" id="KW-0255">Endonuclease</keyword>
<dbReference type="PANTHER" id="PTHR37984">
    <property type="entry name" value="PROTEIN CBG26694"/>
    <property type="match status" value="1"/>
</dbReference>
<gene>
    <name evidence="19" type="primary">TY3B-I_96</name>
    <name evidence="19" type="ORF">CK203_064803</name>
</gene>
<keyword evidence="4" id="KW-0540">Nuclease</keyword>
<dbReference type="InterPro" id="IPR000477">
    <property type="entry name" value="RT_dom"/>
</dbReference>
<dbReference type="Gene3D" id="3.10.10.10">
    <property type="entry name" value="HIV Type 1 Reverse Transcriptase, subunit A, domain 1"/>
    <property type="match status" value="1"/>
</dbReference>
<evidence type="ECO:0000259" key="17">
    <source>
        <dbReference type="PROSITE" id="PS50878"/>
    </source>
</evidence>
<dbReference type="InterPro" id="IPR012337">
    <property type="entry name" value="RNaseH-like_sf"/>
</dbReference>
<evidence type="ECO:0000256" key="13">
    <source>
        <dbReference type="ARBA" id="ARBA00023125"/>
    </source>
</evidence>
<dbReference type="Pfam" id="PF00078">
    <property type="entry name" value="RVT_1"/>
    <property type="match status" value="1"/>
</dbReference>
<dbReference type="GO" id="GO:0006508">
    <property type="term" value="P:proteolysis"/>
    <property type="evidence" value="ECO:0007669"/>
    <property type="project" value="UniProtKB-KW"/>
</dbReference>
<proteinExistence type="predicted"/>
<dbReference type="FunFam" id="3.30.70.270:FF:000020">
    <property type="entry name" value="Transposon Tf2-6 polyprotein-like Protein"/>
    <property type="match status" value="1"/>
</dbReference>
<dbReference type="Gene3D" id="3.30.70.270">
    <property type="match status" value="2"/>
</dbReference>
<evidence type="ECO:0000256" key="8">
    <source>
        <dbReference type="ARBA" id="ARBA00022801"/>
    </source>
</evidence>
<dbReference type="GO" id="GO:0003964">
    <property type="term" value="F:RNA-directed DNA polymerase activity"/>
    <property type="evidence" value="ECO:0007669"/>
    <property type="project" value="UniProtKB-KW"/>
</dbReference>
<evidence type="ECO:0000256" key="15">
    <source>
        <dbReference type="ARBA" id="ARBA00023268"/>
    </source>
</evidence>
<feature type="compositionally biased region" description="Basic and acidic residues" evidence="16">
    <location>
        <begin position="63"/>
        <end position="74"/>
    </location>
</feature>
<dbReference type="InterPro" id="IPR043502">
    <property type="entry name" value="DNA/RNA_pol_sf"/>
</dbReference>
<dbReference type="CDD" id="cd01647">
    <property type="entry name" value="RT_LTR"/>
    <property type="match status" value="1"/>
</dbReference>
<evidence type="ECO:0000313" key="20">
    <source>
        <dbReference type="Proteomes" id="UP000288805"/>
    </source>
</evidence>
<dbReference type="SUPFAM" id="SSF56672">
    <property type="entry name" value="DNA/RNA polymerases"/>
    <property type="match status" value="1"/>
</dbReference>
<dbReference type="InterPro" id="IPR043128">
    <property type="entry name" value="Rev_trsase/Diguanyl_cyclase"/>
</dbReference>
<keyword evidence="12" id="KW-0239">DNA-directed DNA polymerase</keyword>
<dbReference type="Pfam" id="PF03732">
    <property type="entry name" value="Retrotrans_gag"/>
    <property type="match status" value="1"/>
</dbReference>
<evidence type="ECO:0000259" key="18">
    <source>
        <dbReference type="PROSITE" id="PS50994"/>
    </source>
</evidence>
<dbReference type="Pfam" id="PF08284">
    <property type="entry name" value="RVP_2"/>
    <property type="match status" value="1"/>
</dbReference>
<accession>A0A438FY94</accession>
<dbReference type="InterPro" id="IPR021109">
    <property type="entry name" value="Peptidase_aspartic_dom_sf"/>
</dbReference>
<keyword evidence="6" id="KW-0064">Aspartyl protease</keyword>
<dbReference type="PROSITE" id="PS50878">
    <property type="entry name" value="RT_POL"/>
    <property type="match status" value="1"/>
</dbReference>
<dbReference type="InterPro" id="IPR041577">
    <property type="entry name" value="RT_RNaseH_2"/>
</dbReference>
<dbReference type="FunFam" id="1.10.340.70:FF:000001">
    <property type="entry name" value="Retrovirus-related Pol polyprotein from transposon gypsy-like Protein"/>
    <property type="match status" value="1"/>
</dbReference>
<dbReference type="GO" id="GO:0003677">
    <property type="term" value="F:DNA binding"/>
    <property type="evidence" value="ECO:0007669"/>
    <property type="project" value="UniProtKB-KW"/>
</dbReference>
<keyword evidence="9" id="KW-0460">Magnesium</keyword>
<keyword evidence="14" id="KW-0233">DNA recombination</keyword>
<evidence type="ECO:0000256" key="11">
    <source>
        <dbReference type="ARBA" id="ARBA00022918"/>
    </source>
</evidence>